<comment type="caution">
    <text evidence="1">The sequence shown here is derived from an EMBL/GenBank/DDBJ whole genome shotgun (WGS) entry which is preliminary data.</text>
</comment>
<accession>A0ABQ1EH26</accession>
<keyword evidence="2" id="KW-1185">Reference proteome</keyword>
<evidence type="ECO:0000313" key="1">
    <source>
        <dbReference type="EMBL" id="GFZ34055.1"/>
    </source>
</evidence>
<gene>
    <name evidence="1" type="ORF">CSC2_45810</name>
</gene>
<dbReference type="EMBL" id="BMBA01000009">
    <property type="protein sequence ID" value="GFZ34055.1"/>
    <property type="molecule type" value="Genomic_DNA"/>
</dbReference>
<dbReference type="Proteomes" id="UP000663802">
    <property type="component" value="Unassembled WGS sequence"/>
</dbReference>
<reference evidence="1 2" key="1">
    <citation type="journal article" date="2021" name="Int. J. Syst. Evol. Microbiol.">
        <title>Clostridium zeae sp. nov., isolated from corn silage.</title>
        <authorList>
            <person name="Kobayashi H."/>
            <person name="Tanizawa Y."/>
            <person name="Yagura M."/>
            <person name="Sakamoto M."/>
            <person name="Ohkuma M."/>
            <person name="Tohno M."/>
        </authorList>
    </citation>
    <scope>NUCLEOTIDE SEQUENCE [LARGE SCALE GENOMIC DNA]</scope>
    <source>
        <strain evidence="1 2">CSC2</strain>
    </source>
</reference>
<sequence>MHKYTIKSYLCCKELYLYNNNHIDKMLAIDNNIMDSIGQKEYKVSYFNLQIPIGKV</sequence>
<protein>
    <submittedName>
        <fullName evidence="1">Uncharacterized protein</fullName>
    </submittedName>
</protein>
<organism evidence="1 2">
    <name type="scientific">Clostridium zeae</name>
    <dbReference type="NCBI Taxonomy" id="2759022"/>
    <lineage>
        <taxon>Bacteria</taxon>
        <taxon>Bacillati</taxon>
        <taxon>Bacillota</taxon>
        <taxon>Clostridia</taxon>
        <taxon>Eubacteriales</taxon>
        <taxon>Clostridiaceae</taxon>
        <taxon>Clostridium</taxon>
    </lineage>
</organism>
<proteinExistence type="predicted"/>
<name>A0ABQ1EH26_9CLOT</name>
<evidence type="ECO:0000313" key="2">
    <source>
        <dbReference type="Proteomes" id="UP000663802"/>
    </source>
</evidence>